<accession>A0ABW3I1M6</accession>
<dbReference type="InterPro" id="IPR020948">
    <property type="entry name" value="P_starv_induced_PsiE-like"/>
</dbReference>
<evidence type="ECO:0000313" key="7">
    <source>
        <dbReference type="EMBL" id="MFD0963774.1"/>
    </source>
</evidence>
<organism evidence="7 8">
    <name type="scientific">Pseudofulvibacter geojedonensis</name>
    <dbReference type="NCBI Taxonomy" id="1123758"/>
    <lineage>
        <taxon>Bacteria</taxon>
        <taxon>Pseudomonadati</taxon>
        <taxon>Bacteroidota</taxon>
        <taxon>Flavobacteriia</taxon>
        <taxon>Flavobacteriales</taxon>
        <taxon>Flavobacteriaceae</taxon>
        <taxon>Pseudofulvibacter</taxon>
    </lineage>
</organism>
<comment type="subcellular location">
    <subcellularLocation>
        <location evidence="1">Cell membrane</location>
        <topology evidence="1">Multi-pass membrane protein</topology>
    </subcellularLocation>
</comment>
<dbReference type="EMBL" id="JBHTJM010000008">
    <property type="protein sequence ID" value="MFD0963774.1"/>
    <property type="molecule type" value="Genomic_DNA"/>
</dbReference>
<keyword evidence="5 6" id="KW-0472">Membrane</keyword>
<keyword evidence="3 6" id="KW-0812">Transmembrane</keyword>
<dbReference type="Proteomes" id="UP001596997">
    <property type="component" value="Unassembled WGS sequence"/>
</dbReference>
<keyword evidence="8" id="KW-1185">Reference proteome</keyword>
<evidence type="ECO:0000256" key="1">
    <source>
        <dbReference type="ARBA" id="ARBA00004651"/>
    </source>
</evidence>
<evidence type="ECO:0000256" key="5">
    <source>
        <dbReference type="ARBA" id="ARBA00023136"/>
    </source>
</evidence>
<keyword evidence="2" id="KW-1003">Cell membrane</keyword>
<gene>
    <name evidence="7" type="ORF">ACFQ1O_07130</name>
</gene>
<dbReference type="Pfam" id="PF06146">
    <property type="entry name" value="PsiE"/>
    <property type="match status" value="1"/>
</dbReference>
<name>A0ABW3I1M6_9FLAO</name>
<comment type="caution">
    <text evidence="7">The sequence shown here is derived from an EMBL/GenBank/DDBJ whole genome shotgun (WGS) entry which is preliminary data.</text>
</comment>
<feature type="transmembrane region" description="Helical" evidence="6">
    <location>
        <begin position="119"/>
        <end position="138"/>
    </location>
</feature>
<proteinExistence type="predicted"/>
<evidence type="ECO:0000256" key="4">
    <source>
        <dbReference type="ARBA" id="ARBA00022989"/>
    </source>
</evidence>
<protein>
    <submittedName>
        <fullName evidence="7">Phosphate-starvation-inducible PsiE family protein</fullName>
    </submittedName>
</protein>
<reference evidence="8" key="1">
    <citation type="journal article" date="2019" name="Int. J. Syst. Evol. Microbiol.">
        <title>The Global Catalogue of Microorganisms (GCM) 10K type strain sequencing project: providing services to taxonomists for standard genome sequencing and annotation.</title>
        <authorList>
            <consortium name="The Broad Institute Genomics Platform"/>
            <consortium name="The Broad Institute Genome Sequencing Center for Infectious Disease"/>
            <person name="Wu L."/>
            <person name="Ma J."/>
        </authorList>
    </citation>
    <scope>NUCLEOTIDE SEQUENCE [LARGE SCALE GENOMIC DNA]</scope>
    <source>
        <strain evidence="8">CCUG 62114</strain>
    </source>
</reference>
<keyword evidence="4 6" id="KW-1133">Transmembrane helix</keyword>
<dbReference type="RefSeq" id="WP_377714838.1">
    <property type="nucleotide sequence ID" value="NZ_JBHTJM010000008.1"/>
</dbReference>
<feature type="transmembrane region" description="Helical" evidence="6">
    <location>
        <begin position="20"/>
        <end position="43"/>
    </location>
</feature>
<evidence type="ECO:0000256" key="6">
    <source>
        <dbReference type="SAM" id="Phobius"/>
    </source>
</evidence>
<evidence type="ECO:0000256" key="2">
    <source>
        <dbReference type="ARBA" id="ARBA00022475"/>
    </source>
</evidence>
<evidence type="ECO:0000313" key="8">
    <source>
        <dbReference type="Proteomes" id="UP001596997"/>
    </source>
</evidence>
<evidence type="ECO:0000256" key="3">
    <source>
        <dbReference type="ARBA" id="ARBA00022692"/>
    </source>
</evidence>
<sequence length="146" mass="16480">MDSSSKTILLFHKFEKVITIIVSVIIGFIIIISLLRVISELYSIISSDILSPQLIQFKDYQSLFGKIMTLLISLEFLNSILKTLKSHEIKPLVLDVCLITALAIARKLIIFDYTKNDPLLTISFGGILVSIGVFYFLIKHHALVKK</sequence>